<feature type="transmembrane region" description="Helical" evidence="8">
    <location>
        <begin position="351"/>
        <end position="370"/>
    </location>
</feature>
<evidence type="ECO:0000256" key="2">
    <source>
        <dbReference type="ARBA" id="ARBA00010942"/>
    </source>
</evidence>
<feature type="transmembrane region" description="Helical" evidence="8">
    <location>
        <begin position="944"/>
        <end position="967"/>
    </location>
</feature>
<feature type="transmembrane region" description="Helical" evidence="8">
    <location>
        <begin position="988"/>
        <end position="1007"/>
    </location>
</feature>
<keyword evidence="4" id="KW-1003">Cell membrane</keyword>
<feature type="transmembrane region" description="Helical" evidence="8">
    <location>
        <begin position="460"/>
        <end position="482"/>
    </location>
</feature>
<evidence type="ECO:0000256" key="6">
    <source>
        <dbReference type="ARBA" id="ARBA00022989"/>
    </source>
</evidence>
<dbReference type="InterPro" id="IPR027463">
    <property type="entry name" value="AcrB_DN_DC_subdom"/>
</dbReference>
<evidence type="ECO:0000313" key="10">
    <source>
        <dbReference type="Proteomes" id="UP000009149"/>
    </source>
</evidence>
<evidence type="ECO:0000256" key="4">
    <source>
        <dbReference type="ARBA" id="ARBA00022475"/>
    </source>
</evidence>
<dbReference type="GO" id="GO:0042910">
    <property type="term" value="F:xenobiotic transmembrane transporter activity"/>
    <property type="evidence" value="ECO:0007669"/>
    <property type="project" value="TreeGrafter"/>
</dbReference>
<dbReference type="HOGENOM" id="CLU_002755_1_2_0"/>
<protein>
    <submittedName>
        <fullName evidence="9">Putative silver efflux pump</fullName>
    </submittedName>
</protein>
<evidence type="ECO:0000256" key="3">
    <source>
        <dbReference type="ARBA" id="ARBA00022448"/>
    </source>
</evidence>
<proteinExistence type="inferred from homology"/>
<dbReference type="Pfam" id="PF00873">
    <property type="entry name" value="ACR_tran"/>
    <property type="match status" value="1"/>
</dbReference>
<dbReference type="EMBL" id="CP000975">
    <property type="protein sequence ID" value="ACD84091.1"/>
    <property type="molecule type" value="Genomic_DNA"/>
</dbReference>
<dbReference type="SUPFAM" id="SSF82714">
    <property type="entry name" value="Multidrug efflux transporter AcrB TolC docking domain, DN and DC subdomains"/>
    <property type="match status" value="2"/>
</dbReference>
<feature type="transmembrane region" description="Helical" evidence="8">
    <location>
        <begin position="916"/>
        <end position="938"/>
    </location>
</feature>
<dbReference type="Gene3D" id="3.30.2090.10">
    <property type="entry name" value="Multidrug efflux transporter AcrB TolC docking domain, DN and DC subdomains"/>
    <property type="match status" value="2"/>
</dbReference>
<dbReference type="SUPFAM" id="SSF82866">
    <property type="entry name" value="Multidrug efflux transporter AcrB transmembrane domain"/>
    <property type="match status" value="2"/>
</dbReference>
<comment type="subcellular location">
    <subcellularLocation>
        <location evidence="1">Cell membrane</location>
        <topology evidence="1">Multi-pass membrane protein</topology>
    </subcellularLocation>
</comment>
<keyword evidence="5 8" id="KW-0812">Transmembrane</keyword>
<dbReference type="PRINTS" id="PR00702">
    <property type="entry name" value="ACRIFLAVINRP"/>
</dbReference>
<evidence type="ECO:0000256" key="8">
    <source>
        <dbReference type="SAM" id="Phobius"/>
    </source>
</evidence>
<reference evidence="9 10" key="1">
    <citation type="journal article" date="2008" name="Biol. Direct">
        <title>Complete genome sequence of the extremely acidophilic methanotroph isolate V4, Methylacidiphilum infernorum, a representative of the bacterial phylum Verrucomicrobia.</title>
        <authorList>
            <person name="Hou S."/>
            <person name="Makarova K.S."/>
            <person name="Saw J.H."/>
            <person name="Senin P."/>
            <person name="Ly B.V."/>
            <person name="Zhou Z."/>
            <person name="Ren Y."/>
            <person name="Wang J."/>
            <person name="Galperin M.Y."/>
            <person name="Omelchenko M.V."/>
            <person name="Wolf Y.I."/>
            <person name="Yutin N."/>
            <person name="Koonin E.V."/>
            <person name="Stott M.B."/>
            <person name="Mountain B.W."/>
            <person name="Crowe M.A."/>
            <person name="Smirnova A.V."/>
            <person name="Dunfield P.F."/>
            <person name="Feng L."/>
            <person name="Wang L."/>
            <person name="Alam M."/>
        </authorList>
    </citation>
    <scope>NUCLEOTIDE SEQUENCE [LARGE SCALE GENOMIC DNA]</scope>
    <source>
        <strain evidence="10">Isolate V4</strain>
    </source>
</reference>
<dbReference type="SUPFAM" id="SSF82693">
    <property type="entry name" value="Multidrug efflux transporter AcrB pore domain, PN1, PN2, PC1 and PC2 subdomains"/>
    <property type="match status" value="1"/>
</dbReference>
<evidence type="ECO:0000256" key="5">
    <source>
        <dbReference type="ARBA" id="ARBA00022692"/>
    </source>
</evidence>
<dbReference type="Gene3D" id="3.30.70.1440">
    <property type="entry name" value="Multidrug efflux transporter AcrB pore domain"/>
    <property type="match status" value="1"/>
</dbReference>
<dbReference type="GO" id="GO:0008324">
    <property type="term" value="F:monoatomic cation transmembrane transporter activity"/>
    <property type="evidence" value="ECO:0007669"/>
    <property type="project" value="InterPro"/>
</dbReference>
<dbReference type="InterPro" id="IPR001036">
    <property type="entry name" value="Acrflvin-R"/>
</dbReference>
<feature type="transmembrane region" description="Helical" evidence="8">
    <location>
        <begin position="892"/>
        <end position="909"/>
    </location>
</feature>
<dbReference type="GO" id="GO:0005886">
    <property type="term" value="C:plasma membrane"/>
    <property type="evidence" value="ECO:0007669"/>
    <property type="project" value="UniProtKB-SubCell"/>
</dbReference>
<dbReference type="Gene3D" id="1.20.1640.10">
    <property type="entry name" value="Multidrug efflux transporter AcrB transmembrane domain"/>
    <property type="match status" value="2"/>
</dbReference>
<dbReference type="eggNOG" id="COG3696">
    <property type="taxonomic scope" value="Bacteria"/>
</dbReference>
<keyword evidence="3" id="KW-0813">Transport</keyword>
<organism evidence="9 10">
    <name type="scientific">Methylacidiphilum infernorum (isolate V4)</name>
    <name type="common">Methylokorus infernorum (strain V4)</name>
    <dbReference type="NCBI Taxonomy" id="481448"/>
    <lineage>
        <taxon>Bacteria</taxon>
        <taxon>Pseudomonadati</taxon>
        <taxon>Verrucomicrobiota</taxon>
        <taxon>Methylacidiphilae</taxon>
        <taxon>Methylacidiphilales</taxon>
        <taxon>Methylacidiphilaceae</taxon>
        <taxon>Methylacidiphilum (ex Ratnadevi et al. 2023)</taxon>
    </lineage>
</organism>
<dbReference type="AlphaFoldDB" id="B3DYP3"/>
<feature type="transmembrane region" description="Helical" evidence="8">
    <location>
        <begin position="377"/>
        <end position="396"/>
    </location>
</feature>
<name>B3DYP3_METI4</name>
<feature type="transmembrane region" description="Helical" evidence="8">
    <location>
        <begin position="488"/>
        <end position="515"/>
    </location>
</feature>
<feature type="transmembrane region" description="Helical" evidence="8">
    <location>
        <begin position="402"/>
        <end position="422"/>
    </location>
</feature>
<feature type="transmembrane region" description="Helical" evidence="8">
    <location>
        <begin position="1019"/>
        <end position="1045"/>
    </location>
</feature>
<dbReference type="PANTHER" id="PTHR32063">
    <property type="match status" value="1"/>
</dbReference>
<comment type="similarity">
    <text evidence="2">Belongs to the resistance-nodulation-cell division (RND) (TC 2.A.6) family.</text>
</comment>
<feature type="transmembrane region" description="Helical" evidence="8">
    <location>
        <begin position="547"/>
        <end position="566"/>
    </location>
</feature>
<evidence type="ECO:0000256" key="1">
    <source>
        <dbReference type="ARBA" id="ARBA00004651"/>
    </source>
</evidence>
<dbReference type="STRING" id="481448.Minf_2037"/>
<dbReference type="InterPro" id="IPR004763">
    <property type="entry name" value="CusA-like"/>
</dbReference>
<dbReference type="KEGG" id="min:Minf_2037"/>
<evidence type="ECO:0000313" key="9">
    <source>
        <dbReference type="EMBL" id="ACD84091.1"/>
    </source>
</evidence>
<keyword evidence="7 8" id="KW-0472">Membrane</keyword>
<evidence type="ECO:0000256" key="7">
    <source>
        <dbReference type="ARBA" id="ARBA00023136"/>
    </source>
</evidence>
<sequence>MSSSSSMLERFIAILLKNKPVVFLGLFFYLGAALYTAFHLSIDVVPDISSVQVQVMTPVRDYAPEEIEKLVTFPLERECSGIPGLEEMRSVSKFGISQLTLIFRDGTDVYRARQLTSERLLTALDKIPPGLVPRLGPMSTGLGEVFVYALDWKEDAPGKPPSEFERLVELKLIQQYQVIPQLRMVPGVVEINTLGGYDKEILVMPDPQKLMNLGLTLKDLADVVGMNVENVGGAYVKKAGEQMTVRAASRVEEIRQIQILPIKYPGYVKPVLVEDVAAVQAGAKIRVGAALKNGKETVLGIILMRSGENGRTVSQRVFKKIREIQARLPEGVNIEVLYNRSEFTDQVIHTAFSNLLEGATLVTVILFFILADFRAALIVSFTIPLSFLFALLGMKLCHLSGNLMSLGAIDFGLIVDGAVIMVENILRKLSQGESQASPSLAGKEKEKVVQETATEVGPSVFIGVLIITFVYVPILSLGGVAGKTFRPMALTVIFAMVGSIIFSFTAVPVLAVMGLGSGKASRRKQDWLVGMLQKMYRPFIRFTLNKGWFFSSSALLFFVIAVMKFATLGADFVPKLDEGAYDINIFRENTIGLEASVAMEKETEKILLESFPEIRYVYSRIGMADIATDPASPNEPELYIFLKPKSQWRKINGKALSKEDLEDLIEEEIKLKVPGQAMIFSQPIENRFNEILQGVKADVAFKVFGSDYGTIYSLTEALKKLLEKVRGVVGLAFETSGVAPSLEVLPDRLAMARFNVQSAEINGAVSGALGGKTVGQLINGVRRFDIVVRFSDQQRQNLNALLSLPVRSGTGGLLYLSQLASTRYAERLRSISRENGLRRIALLVDLERRDMESFVREATEKIAKEVHFPKGYYYEIGGQYKNYLEAKETLKGVVPMAALAIVLLLYFLFKNFRHCFIVCFSIPLAVTGGIFSLLFSGLSFSISAWIGFIAVSGVAILEGLVLLGAINRCRSAGLTLVEAIEEGALMRLRPVLATALVASLGFVPMAIAHGPGAEVQRPLALVVIGGIVSSTLLDLVVLPVFYLWIEEAWNRWRKRSSP</sequence>
<keyword evidence="6 8" id="KW-1133">Transmembrane helix</keyword>
<dbReference type="PANTHER" id="PTHR32063:SF24">
    <property type="entry name" value="CATION EFFLUX SYSTEM (ACRB_ACRD_ACRF FAMILY)"/>
    <property type="match status" value="1"/>
</dbReference>
<accession>B3DYP3</accession>
<gene>
    <name evidence="9" type="ordered locus">Minf_2037</name>
</gene>
<dbReference type="NCBIfam" id="TIGR00914">
    <property type="entry name" value="2A0601"/>
    <property type="match status" value="1"/>
</dbReference>
<dbReference type="Proteomes" id="UP000009149">
    <property type="component" value="Chromosome"/>
</dbReference>
<dbReference type="Gene3D" id="3.30.70.1320">
    <property type="entry name" value="Multidrug efflux transporter AcrB pore domain like"/>
    <property type="match status" value="1"/>
</dbReference>
<feature type="transmembrane region" description="Helical" evidence="8">
    <location>
        <begin position="21"/>
        <end position="42"/>
    </location>
</feature>
<dbReference type="Gene3D" id="3.30.70.1430">
    <property type="entry name" value="Multidrug efflux transporter AcrB pore domain"/>
    <property type="match status" value="2"/>
</dbReference>